<reference evidence="1" key="1">
    <citation type="submission" date="2024-04" db="EMBL/GenBank/DDBJ databases">
        <title>Complete genome sequence of Sphingobacterium thalpophiium BAA-1094.</title>
        <authorList>
            <person name="Adaikpoh B.I."/>
        </authorList>
    </citation>
    <scope>NUCLEOTIDE SEQUENCE</scope>
    <source>
        <strain evidence="1">BAA-1094</strain>
    </source>
</reference>
<evidence type="ECO:0000313" key="2">
    <source>
        <dbReference type="Proteomes" id="UP001485301"/>
    </source>
</evidence>
<name>A0ACD5C4X2_9SPHI</name>
<dbReference type="Proteomes" id="UP001485301">
    <property type="component" value="Chromosome"/>
</dbReference>
<protein>
    <submittedName>
        <fullName evidence="1">Uncharacterized protein</fullName>
    </submittedName>
</protein>
<organism evidence="1 2">
    <name type="scientific">Sphingobacterium thalpophilum</name>
    <dbReference type="NCBI Taxonomy" id="259"/>
    <lineage>
        <taxon>Bacteria</taxon>
        <taxon>Pseudomonadati</taxon>
        <taxon>Bacteroidota</taxon>
        <taxon>Sphingobacteriia</taxon>
        <taxon>Sphingobacteriales</taxon>
        <taxon>Sphingobacteriaceae</taxon>
        <taxon>Sphingobacterium</taxon>
    </lineage>
</organism>
<proteinExistence type="predicted"/>
<sequence length="276" mass="32311">MEKLTITGADQEWVADVPQSWDEVPLNLYPNLAQLYLKELPRMTISDKLVRVLYLLAWSAKDGIDRFDLPHLQQAFKLVEWVFSKVEIKINILPEFTHNGIRYLGPDPLLGNMRFGEFVMAETYFIQYWEHKNPETLNKLISVLYRPEGKGAAHEIGNVEYCGDLREKFNSNLTEFRAEELKDLDLSIKDGIYLYYLASRWKAFDSYPHIFPKKKNQKIDTPKQKAPRYGWLGTFDDLVGEKGRTAETLENEFVHTTLMSLERGQIKFKEIKKNRK</sequence>
<accession>A0ACD5C4X2</accession>
<keyword evidence="2" id="KW-1185">Reference proteome</keyword>
<evidence type="ECO:0000313" key="1">
    <source>
        <dbReference type="EMBL" id="WZN56809.1"/>
    </source>
</evidence>
<gene>
    <name evidence="1" type="ORF">AACH28_04580</name>
</gene>
<dbReference type="EMBL" id="CP151087">
    <property type="protein sequence ID" value="WZN56809.1"/>
    <property type="molecule type" value="Genomic_DNA"/>
</dbReference>